<dbReference type="Gene3D" id="1.10.1510.10">
    <property type="entry name" value="Uncharacterised protein YqeY/AIM41 PF09424, N-terminal domain"/>
    <property type="match status" value="1"/>
</dbReference>
<evidence type="ECO:0000256" key="1">
    <source>
        <dbReference type="SAM" id="MobiDB-lite"/>
    </source>
</evidence>
<gene>
    <name evidence="2" type="ORF">RM479_25830</name>
</gene>
<sequence>MNTPPTPRPPHDAQALRSMMRTDLVAAMKAREPETVSALRTAIAAIENAEAITAPAHTDGGASSEHVAGTRVGVGSTEVERRTLSAEEVRSLLRAQITDRVAEADRYDAHGRHEAADRLRREADTLGKYV</sequence>
<comment type="caution">
    <text evidence="2">The sequence shown here is derived from an EMBL/GenBank/DDBJ whole genome shotgun (WGS) entry which is preliminary data.</text>
</comment>
<dbReference type="EMBL" id="JAVREP010000029">
    <property type="protein sequence ID" value="MDT0331841.1"/>
    <property type="molecule type" value="Genomic_DNA"/>
</dbReference>
<evidence type="ECO:0008006" key="4">
    <source>
        <dbReference type="Google" id="ProtNLM"/>
    </source>
</evidence>
<dbReference type="InterPro" id="IPR042184">
    <property type="entry name" value="YqeY/Aim41_N"/>
</dbReference>
<protein>
    <recommendedName>
        <fullName evidence="4">Glutamyl-tRNA amidotransferase</fullName>
    </recommendedName>
</protein>
<proteinExistence type="predicted"/>
<reference evidence="3" key="1">
    <citation type="submission" date="2023-07" db="EMBL/GenBank/DDBJ databases">
        <title>30 novel species of actinomycetes from the DSMZ collection.</title>
        <authorList>
            <person name="Nouioui I."/>
        </authorList>
    </citation>
    <scope>NUCLEOTIDE SEQUENCE [LARGE SCALE GENOMIC DNA]</scope>
    <source>
        <strain evidence="3">DSM 44743</strain>
    </source>
</reference>
<organism evidence="2 3">
    <name type="scientific">Nocardiopsis lambiniae</name>
    <dbReference type="NCBI Taxonomy" id="3075539"/>
    <lineage>
        <taxon>Bacteria</taxon>
        <taxon>Bacillati</taxon>
        <taxon>Actinomycetota</taxon>
        <taxon>Actinomycetes</taxon>
        <taxon>Streptosporangiales</taxon>
        <taxon>Nocardiopsidaceae</taxon>
        <taxon>Nocardiopsis</taxon>
    </lineage>
</organism>
<name>A0ABU2MHY2_9ACTN</name>
<accession>A0ABU2MHY2</accession>
<dbReference type="RefSeq" id="WP_311514297.1">
    <property type="nucleotide sequence ID" value="NZ_JAVREP010000029.1"/>
</dbReference>
<feature type="region of interest" description="Disordered" evidence="1">
    <location>
        <begin position="55"/>
        <end position="79"/>
    </location>
</feature>
<keyword evidence="3" id="KW-1185">Reference proteome</keyword>
<evidence type="ECO:0000313" key="3">
    <source>
        <dbReference type="Proteomes" id="UP001183390"/>
    </source>
</evidence>
<dbReference type="Proteomes" id="UP001183390">
    <property type="component" value="Unassembled WGS sequence"/>
</dbReference>
<evidence type="ECO:0000313" key="2">
    <source>
        <dbReference type="EMBL" id="MDT0331841.1"/>
    </source>
</evidence>